<evidence type="ECO:0000256" key="8">
    <source>
        <dbReference type="ARBA" id="ARBA00022884"/>
    </source>
</evidence>
<keyword evidence="7" id="KW-0963">Cytoplasm</keyword>
<dbReference type="GO" id="GO:0003723">
    <property type="term" value="F:RNA binding"/>
    <property type="evidence" value="ECO:0007669"/>
    <property type="project" value="UniProtKB-KW"/>
</dbReference>
<evidence type="ECO:0000256" key="4">
    <source>
        <dbReference type="ARBA" id="ARBA00007540"/>
    </source>
</evidence>
<comment type="function">
    <text evidence="1">Functions as an U snRNP-specific nuclear import adapter. Involved in the trimethylguanosine (m3G)-cap-dependent nuclear import of U snRNPs. Binds specifically to the terminal m3G-cap U snRNAs.</text>
</comment>
<evidence type="ECO:0000256" key="7">
    <source>
        <dbReference type="ARBA" id="ARBA00022490"/>
    </source>
</evidence>
<evidence type="ECO:0000256" key="2">
    <source>
        <dbReference type="ARBA" id="ARBA00004123"/>
    </source>
</evidence>
<dbReference type="GO" id="GO:0005634">
    <property type="term" value="C:nucleus"/>
    <property type="evidence" value="ECO:0007669"/>
    <property type="project" value="UniProtKB-SubCell"/>
</dbReference>
<reference evidence="11" key="1">
    <citation type="submission" date="2019-05" db="EMBL/GenBank/DDBJ databases">
        <title>Annotation for the trematode Fasciolopsis buski.</title>
        <authorList>
            <person name="Choi Y.-J."/>
        </authorList>
    </citation>
    <scope>NUCLEOTIDE SEQUENCE</scope>
    <source>
        <strain evidence="11">HT</strain>
        <tissue evidence="11">Whole worm</tissue>
    </source>
</reference>
<keyword evidence="9" id="KW-0539">Nucleus</keyword>
<evidence type="ECO:0000256" key="6">
    <source>
        <dbReference type="ARBA" id="ARBA00022448"/>
    </source>
</evidence>
<dbReference type="Proteomes" id="UP000728185">
    <property type="component" value="Unassembled WGS sequence"/>
</dbReference>
<dbReference type="InterPro" id="IPR047857">
    <property type="entry name" value="Snurportin1_C"/>
</dbReference>
<keyword evidence="6" id="KW-0813">Transport</keyword>
<dbReference type="SUPFAM" id="SSF56091">
    <property type="entry name" value="DNA ligase/mRNA capping enzyme, catalytic domain"/>
    <property type="match status" value="1"/>
</dbReference>
<evidence type="ECO:0000313" key="12">
    <source>
        <dbReference type="Proteomes" id="UP000728185"/>
    </source>
</evidence>
<feature type="domain" description="Snurportin-1 m3G cap-binding" evidence="10">
    <location>
        <begin position="15"/>
        <end position="170"/>
    </location>
</feature>
<protein>
    <recommendedName>
        <fullName evidence="5">Snurportin-1</fullName>
    </recommendedName>
</protein>
<dbReference type="PANTHER" id="PTHR13403">
    <property type="entry name" value="SNURPORTIN1 RNUT1 PROTEIN RNA, U TRANSPORTER 1"/>
    <property type="match status" value="1"/>
</dbReference>
<evidence type="ECO:0000256" key="5">
    <source>
        <dbReference type="ARBA" id="ARBA00016034"/>
    </source>
</evidence>
<dbReference type="AlphaFoldDB" id="A0A8E0S5B7"/>
<organism evidence="11 12">
    <name type="scientific">Fasciolopsis buskii</name>
    <dbReference type="NCBI Taxonomy" id="27845"/>
    <lineage>
        <taxon>Eukaryota</taxon>
        <taxon>Metazoa</taxon>
        <taxon>Spiralia</taxon>
        <taxon>Lophotrochozoa</taxon>
        <taxon>Platyhelminthes</taxon>
        <taxon>Trematoda</taxon>
        <taxon>Digenea</taxon>
        <taxon>Plagiorchiida</taxon>
        <taxon>Echinostomata</taxon>
        <taxon>Echinostomatoidea</taxon>
        <taxon>Fasciolidae</taxon>
        <taxon>Fasciolopsis</taxon>
    </lineage>
</organism>
<sequence length="225" mass="26456">MVIHIRNIFFPYIIQGFTELYSRTGRLLSRTKSRLPGGGLGQSEHHNSSYCTMLDCVLCPSSESGQDNSSKEVLDLRVLDLIRFRTTSYTMLPFKERCEWLENYWREQIEANHPQDPIRFEVLRSHSCELETMKSVLSEQPKFPLDGLLFYHLDVMYEPGPTPLVGWLKPYMIPEWFPQIEVHESYLRDTPMEYTNYLNEIRQQETGKRNSFERLSSTAMMSPRS</sequence>
<dbReference type="PANTHER" id="PTHR13403:SF6">
    <property type="entry name" value="SNURPORTIN-1"/>
    <property type="match status" value="1"/>
</dbReference>
<evidence type="ECO:0000313" key="11">
    <source>
        <dbReference type="EMBL" id="KAA0197023.1"/>
    </source>
</evidence>
<comment type="caution">
    <text evidence="11">The sequence shown here is derived from an EMBL/GenBank/DDBJ whole genome shotgun (WGS) entry which is preliminary data.</text>
</comment>
<dbReference type="Pfam" id="PF21974">
    <property type="entry name" value="SPN1_m3Gcap_bd"/>
    <property type="match status" value="1"/>
</dbReference>
<dbReference type="GO" id="GO:0005737">
    <property type="term" value="C:cytoplasm"/>
    <property type="evidence" value="ECO:0007669"/>
    <property type="project" value="UniProtKB-SubCell"/>
</dbReference>
<accession>A0A8E0S5B7</accession>
<gene>
    <name evidence="11" type="ORF">FBUS_10065</name>
</gene>
<comment type="subcellular location">
    <subcellularLocation>
        <location evidence="3">Cytoplasm</location>
    </subcellularLocation>
    <subcellularLocation>
        <location evidence="2">Nucleus</location>
    </subcellularLocation>
</comment>
<proteinExistence type="inferred from homology"/>
<dbReference type="InterPro" id="IPR017336">
    <property type="entry name" value="Snurportin-1"/>
</dbReference>
<name>A0A8E0S5B7_9TREM</name>
<evidence type="ECO:0000256" key="9">
    <source>
        <dbReference type="ARBA" id="ARBA00023242"/>
    </source>
</evidence>
<comment type="similarity">
    <text evidence="4">Belongs to the snurportin family.</text>
</comment>
<dbReference type="EMBL" id="LUCM01002670">
    <property type="protein sequence ID" value="KAA0197023.1"/>
    <property type="molecule type" value="Genomic_DNA"/>
</dbReference>
<keyword evidence="12" id="KW-1185">Reference proteome</keyword>
<dbReference type="GO" id="GO:0061015">
    <property type="term" value="P:snRNA import into nucleus"/>
    <property type="evidence" value="ECO:0007669"/>
    <property type="project" value="InterPro"/>
</dbReference>
<evidence type="ECO:0000256" key="3">
    <source>
        <dbReference type="ARBA" id="ARBA00004496"/>
    </source>
</evidence>
<dbReference type="Gene3D" id="3.30.470.30">
    <property type="entry name" value="DNA ligase/mRNA capping enzyme"/>
    <property type="match status" value="1"/>
</dbReference>
<evidence type="ECO:0000259" key="10">
    <source>
        <dbReference type="Pfam" id="PF21974"/>
    </source>
</evidence>
<dbReference type="OrthoDB" id="10003593at2759"/>
<evidence type="ECO:0000256" key="1">
    <source>
        <dbReference type="ARBA" id="ARBA00003975"/>
    </source>
</evidence>
<keyword evidence="8" id="KW-0694">RNA-binding</keyword>